<keyword evidence="3 6" id="KW-0812">Transmembrane</keyword>
<dbReference type="AlphaFoldDB" id="U2QU45"/>
<reference evidence="7 8" key="1">
    <citation type="submission" date="2013-08" db="EMBL/GenBank/DDBJ databases">
        <authorList>
            <person name="Weinstock G."/>
            <person name="Sodergren E."/>
            <person name="Wylie T."/>
            <person name="Fulton L."/>
            <person name="Fulton R."/>
            <person name="Fronick C."/>
            <person name="O'Laughlin M."/>
            <person name="Godfrey J."/>
            <person name="Miner T."/>
            <person name="Herter B."/>
            <person name="Appelbaum E."/>
            <person name="Cordes M."/>
            <person name="Lek S."/>
            <person name="Wollam A."/>
            <person name="Pepin K.H."/>
            <person name="Palsikar V.B."/>
            <person name="Mitreva M."/>
            <person name="Wilson R.K."/>
        </authorList>
    </citation>
    <scope>NUCLEOTIDE SEQUENCE [LARGE SCALE GENOMIC DNA]</scope>
    <source>
        <strain evidence="7 8">ATCC 700627</strain>
    </source>
</reference>
<keyword evidence="5 6" id="KW-0472">Membrane</keyword>
<feature type="transmembrane region" description="Helical" evidence="6">
    <location>
        <begin position="129"/>
        <end position="151"/>
    </location>
</feature>
<accession>U2QU45</accession>
<feature type="transmembrane region" description="Helical" evidence="6">
    <location>
        <begin position="415"/>
        <end position="432"/>
    </location>
</feature>
<feature type="transmembrane region" description="Helical" evidence="6">
    <location>
        <begin position="388"/>
        <end position="409"/>
    </location>
</feature>
<dbReference type="GO" id="GO:0005886">
    <property type="term" value="C:plasma membrane"/>
    <property type="evidence" value="ECO:0007669"/>
    <property type="project" value="UniProtKB-SubCell"/>
</dbReference>
<dbReference type="PANTHER" id="PTHR42770">
    <property type="entry name" value="AMINO ACID TRANSPORTER-RELATED"/>
    <property type="match status" value="1"/>
</dbReference>
<dbReference type="eggNOG" id="COG0531">
    <property type="taxonomic scope" value="Bacteria"/>
</dbReference>
<evidence type="ECO:0000256" key="4">
    <source>
        <dbReference type="ARBA" id="ARBA00022989"/>
    </source>
</evidence>
<organism evidence="7 8">
    <name type="scientific">Gemella bergeri ATCC 700627</name>
    <dbReference type="NCBI Taxonomy" id="1321820"/>
    <lineage>
        <taxon>Bacteria</taxon>
        <taxon>Bacillati</taxon>
        <taxon>Bacillota</taxon>
        <taxon>Bacilli</taxon>
        <taxon>Bacillales</taxon>
        <taxon>Gemellaceae</taxon>
        <taxon>Gemella</taxon>
    </lineage>
</organism>
<keyword evidence="8" id="KW-1185">Reference proteome</keyword>
<evidence type="ECO:0000313" key="7">
    <source>
        <dbReference type="EMBL" id="ERK60036.1"/>
    </source>
</evidence>
<dbReference type="HOGENOM" id="CLU_007946_15_13_9"/>
<gene>
    <name evidence="7" type="ORF">HMPREF1983_00328</name>
</gene>
<dbReference type="PATRIC" id="fig|1321820.3.peg.322"/>
<evidence type="ECO:0000256" key="2">
    <source>
        <dbReference type="ARBA" id="ARBA00022475"/>
    </source>
</evidence>
<dbReference type="Proteomes" id="UP000016637">
    <property type="component" value="Unassembled WGS sequence"/>
</dbReference>
<feature type="transmembrane region" description="Helical" evidence="6">
    <location>
        <begin position="86"/>
        <end position="109"/>
    </location>
</feature>
<keyword evidence="2" id="KW-1003">Cell membrane</keyword>
<dbReference type="EMBL" id="AWVP01000018">
    <property type="protein sequence ID" value="ERK60036.1"/>
    <property type="molecule type" value="Genomic_DNA"/>
</dbReference>
<feature type="transmembrane region" description="Helical" evidence="6">
    <location>
        <begin position="332"/>
        <end position="350"/>
    </location>
</feature>
<dbReference type="Pfam" id="PF13520">
    <property type="entry name" value="AA_permease_2"/>
    <property type="match status" value="1"/>
</dbReference>
<comment type="caution">
    <text evidence="7">The sequence shown here is derived from an EMBL/GenBank/DDBJ whole genome shotgun (WGS) entry which is preliminary data.</text>
</comment>
<dbReference type="InterPro" id="IPR002293">
    <property type="entry name" value="AA/rel_permease1"/>
</dbReference>
<protein>
    <submittedName>
        <fullName evidence="7">Amino acid permease</fullName>
    </submittedName>
</protein>
<feature type="transmembrane region" description="Helical" evidence="6">
    <location>
        <begin position="36"/>
        <end position="58"/>
    </location>
</feature>
<evidence type="ECO:0000256" key="3">
    <source>
        <dbReference type="ARBA" id="ARBA00022692"/>
    </source>
</evidence>
<dbReference type="GO" id="GO:0022857">
    <property type="term" value="F:transmembrane transporter activity"/>
    <property type="evidence" value="ECO:0007669"/>
    <property type="project" value="InterPro"/>
</dbReference>
<sequence length="440" mass="48532">MVKKLGRFDVFSLVIGSIIGWGSFTLPGKQFLSKSGIINTTIGLATGGILVMLIQVAYHKMLEKNIEEGGEFSYAFNELGKLHGFIVGWSLSLCYLSMIPLNASAYVLLFRVIFGEKYNFGYLYSVAGYSVYISDILLISSIIIIFAYINIKGLRVSSKVQNVMSLCLVSIVFLLLIFVGLKSDMTIFRSNYIENYKFSLKEISSVIAIVPFLFVGFDVIPQVAKELKFKVHKATILALISIVCGVFIYAGLNLIAGFSFSPTEAAATNWAVADSVISKSGYIGFSFMLVALWAAVTGGINGFMIASSKLIASLSKKDIMDKKYSKKNKNDVYPYAIVFVSTVSLIAPWIGREVILYIVDMASVLAAVAYGYVSYISFKYANKKIEKILCFIAIIISISFILLLLLPISPAMLETPALIFLIIWLILGVIIYNKKKIVSE</sequence>
<dbReference type="PANTHER" id="PTHR42770:SF7">
    <property type="entry name" value="MEMBRANE PROTEIN"/>
    <property type="match status" value="1"/>
</dbReference>
<dbReference type="InterPro" id="IPR050367">
    <property type="entry name" value="APC_superfamily"/>
</dbReference>
<evidence type="ECO:0000313" key="8">
    <source>
        <dbReference type="Proteomes" id="UP000016637"/>
    </source>
</evidence>
<keyword evidence="4 6" id="KW-1133">Transmembrane helix</keyword>
<feature type="transmembrane region" description="Helical" evidence="6">
    <location>
        <begin position="281"/>
        <end position="311"/>
    </location>
</feature>
<feature type="transmembrane region" description="Helical" evidence="6">
    <location>
        <begin position="236"/>
        <end position="261"/>
    </location>
</feature>
<feature type="transmembrane region" description="Helical" evidence="6">
    <location>
        <begin position="356"/>
        <end position="376"/>
    </location>
</feature>
<evidence type="ECO:0000256" key="1">
    <source>
        <dbReference type="ARBA" id="ARBA00004651"/>
    </source>
</evidence>
<dbReference type="RefSeq" id="WP_021752690.1">
    <property type="nucleotide sequence ID" value="NZ_KI271818.1"/>
</dbReference>
<feature type="transmembrane region" description="Helical" evidence="6">
    <location>
        <begin position="203"/>
        <end position="224"/>
    </location>
</feature>
<dbReference type="Gene3D" id="1.20.1740.10">
    <property type="entry name" value="Amino acid/polyamine transporter I"/>
    <property type="match status" value="1"/>
</dbReference>
<proteinExistence type="predicted"/>
<name>U2QU45_9BACL</name>
<evidence type="ECO:0000256" key="5">
    <source>
        <dbReference type="ARBA" id="ARBA00023136"/>
    </source>
</evidence>
<evidence type="ECO:0000256" key="6">
    <source>
        <dbReference type="SAM" id="Phobius"/>
    </source>
</evidence>
<feature type="transmembrane region" description="Helical" evidence="6">
    <location>
        <begin position="163"/>
        <end position="183"/>
    </location>
</feature>
<comment type="subcellular location">
    <subcellularLocation>
        <location evidence="1">Cell membrane</location>
        <topology evidence="1">Multi-pass membrane protein</topology>
    </subcellularLocation>
</comment>
<feature type="transmembrane region" description="Helical" evidence="6">
    <location>
        <begin position="7"/>
        <end position="24"/>
    </location>
</feature>
<dbReference type="PIRSF" id="PIRSF006060">
    <property type="entry name" value="AA_transporter"/>
    <property type="match status" value="1"/>
</dbReference>